<name>U9TRS2_RHIID</name>
<evidence type="ECO:0000313" key="7">
    <source>
        <dbReference type="EMBL" id="ESA06036.1"/>
    </source>
</evidence>
<evidence type="ECO:0000256" key="5">
    <source>
        <dbReference type="ARBA" id="ARBA00023242"/>
    </source>
</evidence>
<dbReference type="GO" id="GO:0000176">
    <property type="term" value="C:nuclear exosome (RNase complex)"/>
    <property type="evidence" value="ECO:0007669"/>
    <property type="project" value="TreeGrafter"/>
</dbReference>
<dbReference type="GO" id="GO:0071028">
    <property type="term" value="P:nuclear mRNA surveillance"/>
    <property type="evidence" value="ECO:0007669"/>
    <property type="project" value="TreeGrafter"/>
</dbReference>
<dbReference type="InterPro" id="IPR020568">
    <property type="entry name" value="Ribosomal_Su5_D2-typ_SF"/>
</dbReference>
<dbReference type="PANTHER" id="PTHR11953:SF1">
    <property type="entry name" value="EXOSOME COMPLEX COMPONENT RRP46"/>
    <property type="match status" value="1"/>
</dbReference>
<evidence type="ECO:0000256" key="2">
    <source>
        <dbReference type="ARBA" id="ARBA00006678"/>
    </source>
</evidence>
<comment type="subcellular location">
    <subcellularLocation>
        <location evidence="1">Nucleus</location>
    </subcellularLocation>
</comment>
<dbReference type="InterPro" id="IPR027408">
    <property type="entry name" value="PNPase/RNase_PH_dom_sf"/>
</dbReference>
<organism evidence="7">
    <name type="scientific">Rhizophagus irregularis (strain DAOM 181602 / DAOM 197198 / MUCL 43194)</name>
    <name type="common">Arbuscular mycorrhizal fungus</name>
    <name type="synonym">Glomus intraradices</name>
    <dbReference type="NCBI Taxonomy" id="747089"/>
    <lineage>
        <taxon>Eukaryota</taxon>
        <taxon>Fungi</taxon>
        <taxon>Fungi incertae sedis</taxon>
        <taxon>Mucoromycota</taxon>
        <taxon>Glomeromycotina</taxon>
        <taxon>Glomeromycetes</taxon>
        <taxon>Glomerales</taxon>
        <taxon>Glomeraceae</taxon>
        <taxon>Rhizophagus</taxon>
    </lineage>
</organism>
<keyword evidence="4" id="KW-0271">Exosome</keyword>
<gene>
    <name evidence="7" type="ORF">GLOINDRAFT_34696</name>
</gene>
<feature type="domain" description="Exoribonuclease phosphorolytic" evidence="6">
    <location>
        <begin position="14"/>
        <end position="67"/>
    </location>
</feature>
<dbReference type="HOGENOM" id="CLU_2868959_0_0_1"/>
<dbReference type="Gene3D" id="3.30.230.70">
    <property type="entry name" value="GHMP Kinase, N-terminal domain"/>
    <property type="match status" value="1"/>
</dbReference>
<evidence type="ECO:0000259" key="6">
    <source>
        <dbReference type="Pfam" id="PF01138"/>
    </source>
</evidence>
<dbReference type="GO" id="GO:0000177">
    <property type="term" value="C:cytoplasmic exosome (RNase complex)"/>
    <property type="evidence" value="ECO:0007669"/>
    <property type="project" value="TreeGrafter"/>
</dbReference>
<evidence type="ECO:0000256" key="3">
    <source>
        <dbReference type="ARBA" id="ARBA00022552"/>
    </source>
</evidence>
<dbReference type="GO" id="GO:0006364">
    <property type="term" value="P:rRNA processing"/>
    <property type="evidence" value="ECO:0007669"/>
    <property type="project" value="UniProtKB-KW"/>
</dbReference>
<keyword evidence="5" id="KW-0539">Nucleus</keyword>
<evidence type="ECO:0000256" key="1">
    <source>
        <dbReference type="ARBA" id="ARBA00004123"/>
    </source>
</evidence>
<dbReference type="GO" id="GO:0071051">
    <property type="term" value="P:poly(A)-dependent snoRNA 3'-end processing"/>
    <property type="evidence" value="ECO:0007669"/>
    <property type="project" value="TreeGrafter"/>
</dbReference>
<dbReference type="PANTHER" id="PTHR11953">
    <property type="entry name" value="EXOSOME COMPLEX COMPONENT"/>
    <property type="match status" value="1"/>
</dbReference>
<reference evidence="7" key="1">
    <citation type="submission" date="2013-07" db="EMBL/GenBank/DDBJ databases">
        <title>The genome of an arbuscular mycorrhizal fungus provides insights into the evolution of the oldest plant symbiosis.</title>
        <authorList>
            <consortium name="DOE Joint Genome Institute"/>
            <person name="Tisserant E."/>
            <person name="Malbreil M."/>
            <person name="Kuo A."/>
            <person name="Kohler A."/>
            <person name="Symeonidi A."/>
            <person name="Balestrini R."/>
            <person name="Charron P."/>
            <person name="Duensing N."/>
            <person name="Frei-dit-Frey N."/>
            <person name="Gianinazzi-Pearson V."/>
            <person name="Gilbert B."/>
            <person name="Handa Y."/>
            <person name="Hijri M."/>
            <person name="Kaul R."/>
            <person name="Kawaguchi M."/>
            <person name="Krajinski F."/>
            <person name="Lammers P."/>
            <person name="Lapierre D."/>
            <person name="Masclaux F.G."/>
            <person name="Murat C."/>
            <person name="Morin E."/>
            <person name="Ndikumana S."/>
            <person name="Pagni M."/>
            <person name="Petitpierre D."/>
            <person name="Requena N."/>
            <person name="Rosikiewicz P."/>
            <person name="Riley R."/>
            <person name="Saito K."/>
            <person name="San Clemente H."/>
            <person name="Shapiro H."/>
            <person name="van Tuinen D."/>
            <person name="Becard G."/>
            <person name="Bonfante P."/>
            <person name="Paszkowski U."/>
            <person name="Shachar-Hill Y."/>
            <person name="Young J.P."/>
            <person name="Sanders I.R."/>
            <person name="Henrissat B."/>
            <person name="Rensing S.A."/>
            <person name="Grigoriev I.V."/>
            <person name="Corradi N."/>
            <person name="Roux C."/>
            <person name="Martin F."/>
        </authorList>
    </citation>
    <scope>NUCLEOTIDE SEQUENCE</scope>
    <source>
        <strain evidence="7">DAOM 197198</strain>
    </source>
</reference>
<proteinExistence type="inferred from homology"/>
<comment type="similarity">
    <text evidence="2">Belongs to the RNase PH family.</text>
</comment>
<dbReference type="AlphaFoldDB" id="U9TRS2"/>
<dbReference type="GO" id="GO:0003723">
    <property type="term" value="F:RNA binding"/>
    <property type="evidence" value="ECO:0007669"/>
    <property type="project" value="TreeGrafter"/>
</dbReference>
<dbReference type="GO" id="GO:0016075">
    <property type="term" value="P:rRNA catabolic process"/>
    <property type="evidence" value="ECO:0007669"/>
    <property type="project" value="TreeGrafter"/>
</dbReference>
<dbReference type="GO" id="GO:0034475">
    <property type="term" value="P:U4 snRNA 3'-end processing"/>
    <property type="evidence" value="ECO:0007669"/>
    <property type="project" value="TreeGrafter"/>
</dbReference>
<keyword evidence="3" id="KW-0698">rRNA processing</keyword>
<sequence>MATRADKRSSSTIRPILITPCLLSRDGSASFSFGKSRVLCTVNGPAEVKLRDEKLDKATIDVVVRPLVGAPGKIY</sequence>
<protein>
    <recommendedName>
        <fullName evidence="6">Exoribonuclease phosphorolytic domain-containing protein</fullName>
    </recommendedName>
</protein>
<dbReference type="GO" id="GO:0005730">
    <property type="term" value="C:nucleolus"/>
    <property type="evidence" value="ECO:0007669"/>
    <property type="project" value="TreeGrafter"/>
</dbReference>
<dbReference type="EMBL" id="KI292153">
    <property type="protein sequence ID" value="ESA06036.1"/>
    <property type="molecule type" value="Genomic_DNA"/>
</dbReference>
<dbReference type="InterPro" id="IPR050080">
    <property type="entry name" value="RNase_PH"/>
</dbReference>
<accession>U9TRS2</accession>
<dbReference type="InterPro" id="IPR001247">
    <property type="entry name" value="ExoRNase_PH_dom1"/>
</dbReference>
<dbReference type="SUPFAM" id="SSF54211">
    <property type="entry name" value="Ribosomal protein S5 domain 2-like"/>
    <property type="match status" value="1"/>
</dbReference>
<dbReference type="VEuPathDB" id="FungiDB:RhiirFUN_002554"/>
<evidence type="ECO:0000256" key="4">
    <source>
        <dbReference type="ARBA" id="ARBA00022835"/>
    </source>
</evidence>
<dbReference type="Pfam" id="PF01138">
    <property type="entry name" value="RNase_PH"/>
    <property type="match status" value="1"/>
</dbReference>